<dbReference type="CDD" id="cd04486">
    <property type="entry name" value="YhcR_OBF_like"/>
    <property type="match status" value="1"/>
</dbReference>
<sequence length="1024" mass="114208">MPKLYKPLIAGLGACLSLPLSAELIISEYSEGKSYNKAIELYNPTSQPINLTDYQLTKYTNGDPNKTATLSLNGTLAAKTTYVISHAKADSAIQSKAQLVTNDSVINFNGDDPIALFNNQQLLDIIGTPGKRNNFGKDQVIQRTIGKASQQYQSIQWQFSPASSSEVMAETLGSVAFGTPSQNTISCTTGDVSLISQIQGPGKRSPFIPAGKRQSDNNVLVEGIVTQLTSNRYQGFFIQEEIYDEDADPNTSEGIFIFGNPTVAVNVGDKVRVQGLVKEHYNETQLVLKQAQVCAQANQHQDSTRIVELAADTSLQALEPYEGMQVRWQGDAALTVTKNYGFNFNSRRNDMVLTQGSPLYKPTQLFPALSEEAKQLAKANQQNQITIETDHKQQNGVISFYPPFEPNQFYIRIGDTIDQLTGVIKYAYGQYSVIPTQLIADNAFDHTHYPRQATPPIKQHGNLRVTSFNVLNYFNRVVPEAAPNPANNQNRGATSLADFTLQQTKIVNALIAMDADIIGLMEIENNGFTANSAIYSLVTALNQAMSNPDDHYQFIKPSSSTYIGNDAIAVGILYRPSQVALADTPHIVTMPHQQFTVTSTEDKQRNFNKGQRDSLIQTFKTQSGETLSVVVNHFKSKGSMCLEDYLEYAVDGKIPLDSRGRVTGKPTASNYIDDLQGSCNELRVSAAYRLGEYLTQHKKSLGDNILVLGDLNAYGQEDPLLTLTNFPANQAARPINTAVQTVLAGKPWQAPQTVTTGYGLINLNTTLHGNKTFSYSYEGELGNLDHALASPALANKVVDIVDWHINSVENSLFEYSRKYSGQLPKSDNLFSASDHDPIIIELQFEPKQVIKTELNQLIEQAWIVYQRVVINDVWNFYPYSLKWSLTQYLLQAMEVQTDKKASQQQVDTAIDYLQQVLDKVTQFRPVVYKSGLAATIEMASYQLNLSNKTHPLWYFPVSAQQKLANHINQAKAIYQSNNSSQQQVNRTAYSLTKVLFWFERQRQLHWRQPWSLTITSNSNWFIFH</sequence>
<keyword evidence="3" id="KW-0540">Nuclease</keyword>
<dbReference type="SUPFAM" id="SSF74853">
    <property type="entry name" value="Lamin A/C globular tail domain"/>
    <property type="match status" value="1"/>
</dbReference>
<dbReference type="Pfam" id="PF00932">
    <property type="entry name" value="LTD"/>
    <property type="match status" value="1"/>
</dbReference>
<dbReference type="Gene3D" id="2.60.40.1260">
    <property type="entry name" value="Lamin Tail domain"/>
    <property type="match status" value="1"/>
</dbReference>
<keyword evidence="3" id="KW-0378">Hydrolase</keyword>
<dbReference type="Gene3D" id="3.60.10.10">
    <property type="entry name" value="Endonuclease/exonuclease/phosphatase"/>
    <property type="match status" value="1"/>
</dbReference>
<evidence type="ECO:0000313" key="4">
    <source>
        <dbReference type="Proteomes" id="UP001528823"/>
    </source>
</evidence>
<comment type="caution">
    <text evidence="3">The sequence shown here is derived from an EMBL/GenBank/DDBJ whole genome shotgun (WGS) entry which is preliminary data.</text>
</comment>
<keyword evidence="4" id="KW-1185">Reference proteome</keyword>
<dbReference type="RefSeq" id="WP_274687972.1">
    <property type="nucleotide sequence ID" value="NZ_JAPMOU010000005.1"/>
</dbReference>
<organism evidence="3 4">
    <name type="scientific">Spartinivicinus poritis</name>
    <dbReference type="NCBI Taxonomy" id="2994640"/>
    <lineage>
        <taxon>Bacteria</taxon>
        <taxon>Pseudomonadati</taxon>
        <taxon>Pseudomonadota</taxon>
        <taxon>Gammaproteobacteria</taxon>
        <taxon>Oceanospirillales</taxon>
        <taxon>Zooshikellaceae</taxon>
        <taxon>Spartinivicinus</taxon>
    </lineage>
</organism>
<keyword evidence="1" id="KW-0732">Signal</keyword>
<dbReference type="PANTHER" id="PTHR42834">
    <property type="entry name" value="ENDONUCLEASE/EXONUCLEASE/PHOSPHATASE FAMILY PROTEIN (AFU_ORTHOLOGUE AFUA_3G09210)"/>
    <property type="match status" value="1"/>
</dbReference>
<dbReference type="Pfam" id="PF03372">
    <property type="entry name" value="Exo_endo_phos"/>
    <property type="match status" value="1"/>
</dbReference>
<dbReference type="InterPro" id="IPR036691">
    <property type="entry name" value="Endo/exonu/phosph_ase_sf"/>
</dbReference>
<dbReference type="SUPFAM" id="SSF56219">
    <property type="entry name" value="DNase I-like"/>
    <property type="match status" value="1"/>
</dbReference>
<dbReference type="PROSITE" id="PS51841">
    <property type="entry name" value="LTD"/>
    <property type="match status" value="1"/>
</dbReference>
<evidence type="ECO:0000313" key="3">
    <source>
        <dbReference type="EMBL" id="MDE1461613.1"/>
    </source>
</evidence>
<dbReference type="EMBL" id="JAPMOU010000005">
    <property type="protein sequence ID" value="MDE1461613.1"/>
    <property type="molecule type" value="Genomic_DNA"/>
</dbReference>
<dbReference type="InterPro" id="IPR047971">
    <property type="entry name" value="ExeM-like"/>
</dbReference>
<feature type="domain" description="LTD" evidence="2">
    <location>
        <begin position="14"/>
        <end position="147"/>
    </location>
</feature>
<name>A0ABT5U5H8_9GAMM</name>
<dbReference type="InterPro" id="IPR005135">
    <property type="entry name" value="Endo/exonuclease/phosphatase"/>
</dbReference>
<keyword evidence="3" id="KW-0255">Endonuclease</keyword>
<reference evidence="3 4" key="1">
    <citation type="submission" date="2022-11" db="EMBL/GenBank/DDBJ databases">
        <title>Spartinivicinus poritis sp. nov., isolated from scleractinian coral Porites lutea.</title>
        <authorList>
            <person name="Zhang G."/>
            <person name="Cai L."/>
            <person name="Wei Q."/>
        </authorList>
    </citation>
    <scope>NUCLEOTIDE SEQUENCE [LARGE SCALE GENOMIC DNA]</scope>
    <source>
        <strain evidence="3 4">A2-2</strain>
    </source>
</reference>
<evidence type="ECO:0000256" key="1">
    <source>
        <dbReference type="SAM" id="SignalP"/>
    </source>
</evidence>
<proteinExistence type="predicted"/>
<dbReference type="InterPro" id="IPR036415">
    <property type="entry name" value="Lamin_tail_dom_sf"/>
</dbReference>
<accession>A0ABT5U5H8</accession>
<dbReference type="GO" id="GO:0004519">
    <property type="term" value="F:endonuclease activity"/>
    <property type="evidence" value="ECO:0007669"/>
    <property type="project" value="UniProtKB-KW"/>
</dbReference>
<evidence type="ECO:0000259" key="2">
    <source>
        <dbReference type="PROSITE" id="PS51841"/>
    </source>
</evidence>
<protein>
    <submittedName>
        <fullName evidence="3">ExeM/NucH family extracellular endonuclease</fullName>
    </submittedName>
</protein>
<dbReference type="NCBIfam" id="NF033681">
    <property type="entry name" value="ExeM_NucH_DNase"/>
    <property type="match status" value="1"/>
</dbReference>
<feature type="signal peptide" evidence="1">
    <location>
        <begin position="1"/>
        <end position="22"/>
    </location>
</feature>
<dbReference type="InterPro" id="IPR001322">
    <property type="entry name" value="Lamin_tail_dom"/>
</dbReference>
<feature type="chain" id="PRO_5046548034" evidence="1">
    <location>
        <begin position="23"/>
        <end position="1024"/>
    </location>
</feature>
<dbReference type="Proteomes" id="UP001528823">
    <property type="component" value="Unassembled WGS sequence"/>
</dbReference>
<gene>
    <name evidence="3" type="ORF">ORQ98_06495</name>
</gene>
<dbReference type="PANTHER" id="PTHR42834:SF1">
    <property type="entry name" value="ENDONUCLEASE_EXONUCLEASE_PHOSPHATASE FAMILY PROTEIN (AFU_ORTHOLOGUE AFUA_3G09210)"/>
    <property type="match status" value="1"/>
</dbReference>